<organism evidence="1 2">
    <name type="scientific">Microthyrium microscopicum</name>
    <dbReference type="NCBI Taxonomy" id="703497"/>
    <lineage>
        <taxon>Eukaryota</taxon>
        <taxon>Fungi</taxon>
        <taxon>Dikarya</taxon>
        <taxon>Ascomycota</taxon>
        <taxon>Pezizomycotina</taxon>
        <taxon>Dothideomycetes</taxon>
        <taxon>Dothideomycetes incertae sedis</taxon>
        <taxon>Microthyriales</taxon>
        <taxon>Microthyriaceae</taxon>
        <taxon>Microthyrium</taxon>
    </lineage>
</organism>
<gene>
    <name evidence="1" type="ORF">BT63DRAFT_1325</name>
</gene>
<evidence type="ECO:0000313" key="2">
    <source>
        <dbReference type="Proteomes" id="UP000799302"/>
    </source>
</evidence>
<keyword evidence="2" id="KW-1185">Reference proteome</keyword>
<protein>
    <submittedName>
        <fullName evidence="1">Uncharacterized protein</fullName>
    </submittedName>
</protein>
<reference evidence="1" key="1">
    <citation type="journal article" date="2020" name="Stud. Mycol.">
        <title>101 Dothideomycetes genomes: a test case for predicting lifestyles and emergence of pathogens.</title>
        <authorList>
            <person name="Haridas S."/>
            <person name="Albert R."/>
            <person name="Binder M."/>
            <person name="Bloem J."/>
            <person name="Labutti K."/>
            <person name="Salamov A."/>
            <person name="Andreopoulos B."/>
            <person name="Baker S."/>
            <person name="Barry K."/>
            <person name="Bills G."/>
            <person name="Bluhm B."/>
            <person name="Cannon C."/>
            <person name="Castanera R."/>
            <person name="Culley D."/>
            <person name="Daum C."/>
            <person name="Ezra D."/>
            <person name="Gonzalez J."/>
            <person name="Henrissat B."/>
            <person name="Kuo A."/>
            <person name="Liang C."/>
            <person name="Lipzen A."/>
            <person name="Lutzoni F."/>
            <person name="Magnuson J."/>
            <person name="Mondo S."/>
            <person name="Nolan M."/>
            <person name="Ohm R."/>
            <person name="Pangilinan J."/>
            <person name="Park H.-J."/>
            <person name="Ramirez L."/>
            <person name="Alfaro M."/>
            <person name="Sun H."/>
            <person name="Tritt A."/>
            <person name="Yoshinaga Y."/>
            <person name="Zwiers L.-H."/>
            <person name="Turgeon B."/>
            <person name="Goodwin S."/>
            <person name="Spatafora J."/>
            <person name="Crous P."/>
            <person name="Grigoriev I."/>
        </authorList>
    </citation>
    <scope>NUCLEOTIDE SEQUENCE</scope>
    <source>
        <strain evidence="1">CBS 115976</strain>
    </source>
</reference>
<dbReference type="AlphaFoldDB" id="A0A6A6UP50"/>
<evidence type="ECO:0000313" key="1">
    <source>
        <dbReference type="EMBL" id="KAF2674059.1"/>
    </source>
</evidence>
<name>A0A6A6UP50_9PEZI</name>
<accession>A0A6A6UP50</accession>
<dbReference type="Proteomes" id="UP000799302">
    <property type="component" value="Unassembled WGS sequence"/>
</dbReference>
<sequence>MAGSAALWLSRSFMWDICWLRSEPMDSPGVAKAFWKVRTVWFCIKWEPFCILAGWWLVVASYVSEWRLACLWRNTLFVNIFSSEIDGCMAIFGEVVYNLRTCDMLRSLDMS</sequence>
<proteinExistence type="predicted"/>
<dbReference type="EMBL" id="MU004230">
    <property type="protein sequence ID" value="KAF2674059.1"/>
    <property type="molecule type" value="Genomic_DNA"/>
</dbReference>